<evidence type="ECO:0000259" key="3">
    <source>
        <dbReference type="Pfam" id="PF00501"/>
    </source>
</evidence>
<dbReference type="InterPro" id="IPR042099">
    <property type="entry name" value="ANL_N_sf"/>
</dbReference>
<evidence type="ECO:0000313" key="5">
    <source>
        <dbReference type="Proteomes" id="UP000324550"/>
    </source>
</evidence>
<keyword evidence="1" id="KW-0547">Nucleotide-binding</keyword>
<keyword evidence="5" id="KW-1185">Reference proteome</keyword>
<gene>
    <name evidence="4" type="ORF">FVF61_07045</name>
</gene>
<evidence type="ECO:0000256" key="1">
    <source>
        <dbReference type="ARBA" id="ARBA00022741"/>
    </source>
</evidence>
<dbReference type="GO" id="GO:0016020">
    <property type="term" value="C:membrane"/>
    <property type="evidence" value="ECO:0007669"/>
    <property type="project" value="TreeGrafter"/>
</dbReference>
<dbReference type="OrthoDB" id="9778383at2"/>
<accession>A0A5D0GBE7</accession>
<dbReference type="PANTHER" id="PTHR43272">
    <property type="entry name" value="LONG-CHAIN-FATTY-ACID--COA LIGASE"/>
    <property type="match status" value="1"/>
</dbReference>
<dbReference type="RefSeq" id="WP_148454768.1">
    <property type="nucleotide sequence ID" value="NZ_VSFC01000032.1"/>
</dbReference>
<dbReference type="EMBL" id="VSFC01000032">
    <property type="protein sequence ID" value="TYA56031.1"/>
    <property type="molecule type" value="Genomic_DNA"/>
</dbReference>
<evidence type="ECO:0000313" key="4">
    <source>
        <dbReference type="EMBL" id="TYA56031.1"/>
    </source>
</evidence>
<feature type="domain" description="AMP-dependent synthetase/ligase" evidence="3">
    <location>
        <begin position="17"/>
        <end position="382"/>
    </location>
</feature>
<dbReference type="AlphaFoldDB" id="A0A5D0GBE7"/>
<sequence length="546" mass="61278">MPDFHSPLEAFLYWEAKAPKNIFLKQPIHGKIKTYSFAEAGEEARKIASAIQSYHLPNRSHVAILSNNCAHWMMADIAIMMAGHVSIPIYPTLNDASIKQILEHSETKAIIVGKLENFETQKSGIPKMPMISVGMFGRYEGDLWEDLVQKHSPLQDVYIPKHDDLHTIIYTSGTTGNPKGVMHTVNNFAESSKTFREVMQLQEHIRMFSYLPLAHVAERAMCNSGITLGASISFVESLETFAKNLEDTQPHIFFAVPRIWTKFRDKILDSMPQKKLNILLNIPILNSIVKNKLRQKLGLKEAVFIVSAAAPIASSLVKWYRKLGIVIHQGYGMTEDCCVSHFNTPQASKIGTVGKPLMGVKAKLSAEGEICLLNNCLMVGYYKNPEATADVFDEESYLKTGDIGEYDHDGFLTITGRVKDQFKTDKGKYISPSHIELMLSSNTDIEQICIVGTGIPQPIALITLSETGKIKLKAQLVEGLIATVNSINPNLEKHEKVEKVIIMKEDWNVANGLTTPSLKVKRNSIEKIHQEFYKEWFESTDKVIFE</sequence>
<dbReference type="InterPro" id="IPR020845">
    <property type="entry name" value="AMP-binding_CS"/>
</dbReference>
<dbReference type="Gene3D" id="3.40.50.12780">
    <property type="entry name" value="N-terminal domain of ligase-like"/>
    <property type="match status" value="1"/>
</dbReference>
<dbReference type="PROSITE" id="PS00455">
    <property type="entry name" value="AMP_BINDING"/>
    <property type="match status" value="1"/>
</dbReference>
<dbReference type="Pfam" id="PF00501">
    <property type="entry name" value="AMP-binding"/>
    <property type="match status" value="1"/>
</dbReference>
<dbReference type="GO" id="GO:0005524">
    <property type="term" value="F:ATP binding"/>
    <property type="evidence" value="ECO:0007669"/>
    <property type="project" value="UniProtKB-KW"/>
</dbReference>
<dbReference type="GO" id="GO:0004467">
    <property type="term" value="F:long-chain fatty acid-CoA ligase activity"/>
    <property type="evidence" value="ECO:0007669"/>
    <property type="project" value="TreeGrafter"/>
</dbReference>
<proteinExistence type="predicted"/>
<protein>
    <submittedName>
        <fullName evidence="4">AMP-binding protein</fullName>
    </submittedName>
</protein>
<keyword evidence="2" id="KW-0067">ATP-binding</keyword>
<organism evidence="4 5">
    <name type="scientific">Formosa maritima</name>
    <dbReference type="NCBI Taxonomy" id="2592046"/>
    <lineage>
        <taxon>Bacteria</taxon>
        <taxon>Pseudomonadati</taxon>
        <taxon>Bacteroidota</taxon>
        <taxon>Flavobacteriia</taxon>
        <taxon>Flavobacteriales</taxon>
        <taxon>Flavobacteriaceae</taxon>
        <taxon>Formosa</taxon>
    </lineage>
</organism>
<evidence type="ECO:0000256" key="2">
    <source>
        <dbReference type="ARBA" id="ARBA00022840"/>
    </source>
</evidence>
<dbReference type="SUPFAM" id="SSF56801">
    <property type="entry name" value="Acetyl-CoA synthetase-like"/>
    <property type="match status" value="1"/>
</dbReference>
<dbReference type="PANTHER" id="PTHR43272:SF33">
    <property type="entry name" value="AMP-BINDING DOMAIN-CONTAINING PROTEIN-RELATED"/>
    <property type="match status" value="1"/>
</dbReference>
<dbReference type="Pfam" id="PF23562">
    <property type="entry name" value="AMP-binding_C_3"/>
    <property type="match status" value="1"/>
</dbReference>
<comment type="caution">
    <text evidence="4">The sequence shown here is derived from an EMBL/GenBank/DDBJ whole genome shotgun (WGS) entry which is preliminary data.</text>
</comment>
<dbReference type="InterPro" id="IPR000873">
    <property type="entry name" value="AMP-dep_synth/lig_dom"/>
</dbReference>
<name>A0A5D0GBE7_9FLAO</name>
<dbReference type="Proteomes" id="UP000324550">
    <property type="component" value="Unassembled WGS sequence"/>
</dbReference>
<reference evidence="4 5" key="1">
    <citation type="submission" date="2019-08" db="EMBL/GenBank/DDBJ databases">
        <title>Formosa sediminis sp. nov., isolated from marine sediment.</title>
        <authorList>
            <person name="Cao W.R."/>
        </authorList>
    </citation>
    <scope>NUCLEOTIDE SEQUENCE [LARGE SCALE GENOMIC DNA]</scope>
    <source>
        <strain evidence="4 5">1494</strain>
    </source>
</reference>